<dbReference type="EMBL" id="PGOL01000522">
    <property type="protein sequence ID" value="PKI69121.1"/>
    <property type="molecule type" value="Genomic_DNA"/>
</dbReference>
<evidence type="ECO:0000313" key="6">
    <source>
        <dbReference type="Proteomes" id="UP000233551"/>
    </source>
</evidence>
<feature type="compositionally biased region" description="Basic and acidic residues" evidence="1">
    <location>
        <begin position="25"/>
        <end position="41"/>
    </location>
</feature>
<evidence type="ECO:0000313" key="3">
    <source>
        <dbReference type="EMBL" id="OWM77991.1"/>
    </source>
</evidence>
<evidence type="ECO:0000256" key="1">
    <source>
        <dbReference type="SAM" id="MobiDB-lite"/>
    </source>
</evidence>
<reference evidence="3" key="2">
    <citation type="submission" date="2017-06" db="EMBL/GenBank/DDBJ databases">
        <title>The pomegranate genome and the genomics of punicalagin biosynthesis.</title>
        <authorList>
            <person name="Xu C."/>
        </authorList>
    </citation>
    <scope>NUCLEOTIDE SEQUENCE [LARGE SCALE GENOMIC DNA]</scope>
    <source>
        <tissue evidence="3">Fresh leaf</tissue>
    </source>
</reference>
<feature type="domain" description="NOG C-terminal" evidence="2">
    <location>
        <begin position="34"/>
        <end position="59"/>
    </location>
</feature>
<accession>A0A218X0K1</accession>
<dbReference type="Proteomes" id="UP000233551">
    <property type="component" value="Unassembled WGS sequence"/>
</dbReference>
<evidence type="ECO:0000313" key="5">
    <source>
        <dbReference type="Proteomes" id="UP000197138"/>
    </source>
</evidence>
<gene>
    <name evidence="3" type="ORF">CDL15_Pgr018560</name>
    <name evidence="4" type="ORF">CRG98_010476</name>
</gene>
<reference evidence="5" key="1">
    <citation type="journal article" date="2017" name="Plant J.">
        <title>The pomegranate (Punica granatum L.) genome and the genomics of punicalagin biosynthesis.</title>
        <authorList>
            <person name="Qin G."/>
            <person name="Xu C."/>
            <person name="Ming R."/>
            <person name="Tang H."/>
            <person name="Guyot R."/>
            <person name="Kramer E.M."/>
            <person name="Hu Y."/>
            <person name="Yi X."/>
            <person name="Qi Y."/>
            <person name="Xu X."/>
            <person name="Gao Z."/>
            <person name="Pan H."/>
            <person name="Jian J."/>
            <person name="Tian Y."/>
            <person name="Yue Z."/>
            <person name="Xu Y."/>
        </authorList>
    </citation>
    <scope>NUCLEOTIDE SEQUENCE [LARGE SCALE GENOMIC DNA]</scope>
    <source>
        <strain evidence="5">cv. Dabenzi</strain>
    </source>
</reference>
<dbReference type="InterPro" id="IPR012973">
    <property type="entry name" value="NOG_C"/>
</dbReference>
<dbReference type="Proteomes" id="UP000197138">
    <property type="component" value="Unassembled WGS sequence"/>
</dbReference>
<feature type="region of interest" description="Disordered" evidence="1">
    <location>
        <begin position="25"/>
        <end position="46"/>
    </location>
</feature>
<evidence type="ECO:0000259" key="2">
    <source>
        <dbReference type="Pfam" id="PF08155"/>
    </source>
</evidence>
<dbReference type="Pfam" id="PF08155">
    <property type="entry name" value="NOGCT"/>
    <property type="match status" value="1"/>
</dbReference>
<sequence length="95" mass="10972">MQYQSHVTRRRGCLAFLRYSRKLGQKEAAEKEKRKTTKDIENENGGAGVYSASLKKHYIQVSASGSSSRDTRWLLQMRLGTHFGLRNHVYWLQVA</sequence>
<keyword evidence="6" id="KW-1185">Reference proteome</keyword>
<organism evidence="3 5">
    <name type="scientific">Punica granatum</name>
    <name type="common">Pomegranate</name>
    <dbReference type="NCBI Taxonomy" id="22663"/>
    <lineage>
        <taxon>Eukaryota</taxon>
        <taxon>Viridiplantae</taxon>
        <taxon>Streptophyta</taxon>
        <taxon>Embryophyta</taxon>
        <taxon>Tracheophyta</taxon>
        <taxon>Spermatophyta</taxon>
        <taxon>Magnoliopsida</taxon>
        <taxon>eudicotyledons</taxon>
        <taxon>Gunneridae</taxon>
        <taxon>Pentapetalae</taxon>
        <taxon>rosids</taxon>
        <taxon>malvids</taxon>
        <taxon>Myrtales</taxon>
        <taxon>Lythraceae</taxon>
        <taxon>Punica</taxon>
    </lineage>
</organism>
<protein>
    <recommendedName>
        <fullName evidence="2">NOG C-terminal domain-containing protein</fullName>
    </recommendedName>
</protein>
<reference evidence="4 6" key="3">
    <citation type="submission" date="2017-11" db="EMBL/GenBank/DDBJ databases">
        <title>De-novo sequencing of pomegranate (Punica granatum L.) genome.</title>
        <authorList>
            <person name="Akparov Z."/>
            <person name="Amiraslanov A."/>
            <person name="Hajiyeva S."/>
            <person name="Abbasov M."/>
            <person name="Kaur K."/>
            <person name="Hamwieh A."/>
            <person name="Solovyev V."/>
            <person name="Salamov A."/>
            <person name="Braich B."/>
            <person name="Kosarev P."/>
            <person name="Mahmoud A."/>
            <person name="Hajiyev E."/>
            <person name="Babayeva S."/>
            <person name="Izzatullayeva V."/>
            <person name="Mammadov A."/>
            <person name="Mammadov A."/>
            <person name="Sharifova S."/>
            <person name="Ojaghi J."/>
            <person name="Eynullazada K."/>
            <person name="Bayramov B."/>
            <person name="Abdulazimova A."/>
            <person name="Shahmuradov I."/>
        </authorList>
    </citation>
    <scope>NUCLEOTIDE SEQUENCE [LARGE SCALE GENOMIC DNA]</scope>
    <source>
        <strain evidence="4">AG2017</strain>
        <strain evidence="6">cv. AG2017</strain>
        <tissue evidence="4">Leaf</tissue>
    </source>
</reference>
<proteinExistence type="predicted"/>
<comment type="caution">
    <text evidence="3">The sequence shown here is derived from an EMBL/GenBank/DDBJ whole genome shotgun (WGS) entry which is preliminary data.</text>
</comment>
<dbReference type="AlphaFoldDB" id="A0A218X0K1"/>
<evidence type="ECO:0000313" key="4">
    <source>
        <dbReference type="EMBL" id="PKI69121.1"/>
    </source>
</evidence>
<dbReference type="EMBL" id="MTKT01002507">
    <property type="protein sequence ID" value="OWM77991.1"/>
    <property type="molecule type" value="Genomic_DNA"/>
</dbReference>
<name>A0A218X0K1_PUNGR</name>
<dbReference type="STRING" id="22663.A0A218X0K1"/>